<evidence type="ECO:0000256" key="3">
    <source>
        <dbReference type="ARBA" id="ARBA00022989"/>
    </source>
</evidence>
<dbReference type="PANTHER" id="PTHR31465">
    <property type="entry name" value="PROTEIN RTA1-RELATED"/>
    <property type="match status" value="1"/>
</dbReference>
<feature type="transmembrane region" description="Helical" evidence="5">
    <location>
        <begin position="123"/>
        <end position="146"/>
    </location>
</feature>
<sequence length="287" mass="32331">MYLARYYYLDWSQTPFKYDPSIPAASIFIGAFLITTIGHTYQIIRSKTYYLIPIVICGIMEVVGFACRLVSRQSPNNVSSYSAHYAFLVLAPIFLAASVYITLGRIIRFVGHPSLISAKKIAIIFVTCDIISFIVQVIGAIILLNRNNANNLNLGKDILLAGLIIQIVTFAFFTICAVHYDIVVYKSGQHGGRWRWSMRALYVVCALILARSIFRVIEFSEDSTGYLQTTEWPIYIFDALFIFLSMVIFNIIHPSRYLVEDQATPNLKSVTPNEAAINKTPIVSTKV</sequence>
<evidence type="ECO:0000256" key="5">
    <source>
        <dbReference type="SAM" id="Phobius"/>
    </source>
</evidence>
<reference evidence="6" key="1">
    <citation type="submission" date="2021-02" db="EMBL/GenBank/DDBJ databases">
        <authorList>
            <person name="Nowell W R."/>
        </authorList>
    </citation>
    <scope>NUCLEOTIDE SEQUENCE</scope>
</reference>
<dbReference type="GO" id="GO:0016020">
    <property type="term" value="C:membrane"/>
    <property type="evidence" value="ECO:0007669"/>
    <property type="project" value="UniProtKB-SubCell"/>
</dbReference>
<evidence type="ECO:0000313" key="7">
    <source>
        <dbReference type="EMBL" id="CAF3519189.1"/>
    </source>
</evidence>
<evidence type="ECO:0000256" key="1">
    <source>
        <dbReference type="ARBA" id="ARBA00004141"/>
    </source>
</evidence>
<feature type="transmembrane region" description="Helical" evidence="5">
    <location>
        <begin position="158"/>
        <end position="184"/>
    </location>
</feature>
<dbReference type="Proteomes" id="UP000663881">
    <property type="component" value="Unassembled WGS sequence"/>
</dbReference>
<feature type="transmembrane region" description="Helical" evidence="5">
    <location>
        <begin position="49"/>
        <end position="71"/>
    </location>
</feature>
<organism evidence="6 8">
    <name type="scientific">Adineta steineri</name>
    <dbReference type="NCBI Taxonomy" id="433720"/>
    <lineage>
        <taxon>Eukaryota</taxon>
        <taxon>Metazoa</taxon>
        <taxon>Spiralia</taxon>
        <taxon>Gnathifera</taxon>
        <taxon>Rotifera</taxon>
        <taxon>Eurotatoria</taxon>
        <taxon>Bdelloidea</taxon>
        <taxon>Adinetida</taxon>
        <taxon>Adinetidae</taxon>
        <taxon>Adineta</taxon>
    </lineage>
</organism>
<keyword evidence="4 5" id="KW-0472">Membrane</keyword>
<dbReference type="PANTHER" id="PTHR31465:SF1">
    <property type="entry name" value="PROTEIN RTA1-RELATED"/>
    <property type="match status" value="1"/>
</dbReference>
<evidence type="ECO:0000256" key="2">
    <source>
        <dbReference type="ARBA" id="ARBA00022692"/>
    </source>
</evidence>
<proteinExistence type="predicted"/>
<dbReference type="EMBL" id="CAJOAY010000068">
    <property type="protein sequence ID" value="CAF3519189.1"/>
    <property type="molecule type" value="Genomic_DNA"/>
</dbReference>
<comment type="caution">
    <text evidence="6">The sequence shown here is derived from an EMBL/GenBank/DDBJ whole genome shotgun (WGS) entry which is preliminary data.</text>
</comment>
<evidence type="ECO:0008006" key="9">
    <source>
        <dbReference type="Google" id="ProtNLM"/>
    </source>
</evidence>
<accession>A0A814R972</accession>
<keyword evidence="2 5" id="KW-0812">Transmembrane</keyword>
<dbReference type="InterPro" id="IPR007568">
    <property type="entry name" value="RTA1"/>
</dbReference>
<feature type="transmembrane region" description="Helical" evidence="5">
    <location>
        <begin position="20"/>
        <end position="37"/>
    </location>
</feature>
<keyword evidence="3 5" id="KW-1133">Transmembrane helix</keyword>
<dbReference type="Proteomes" id="UP000663891">
    <property type="component" value="Unassembled WGS sequence"/>
</dbReference>
<evidence type="ECO:0000256" key="4">
    <source>
        <dbReference type="ARBA" id="ARBA00023136"/>
    </source>
</evidence>
<dbReference type="OrthoDB" id="3358017at2759"/>
<gene>
    <name evidence="7" type="ORF">OKA104_LOCUS2492</name>
    <name evidence="6" type="ORF">VCS650_LOCUS21712</name>
</gene>
<comment type="subcellular location">
    <subcellularLocation>
        <location evidence="1">Membrane</location>
        <topology evidence="1">Multi-pass membrane protein</topology>
    </subcellularLocation>
</comment>
<evidence type="ECO:0000313" key="6">
    <source>
        <dbReference type="EMBL" id="CAF1130671.1"/>
    </source>
</evidence>
<name>A0A814R972_9BILA</name>
<feature type="transmembrane region" description="Helical" evidence="5">
    <location>
        <begin position="196"/>
        <end position="214"/>
    </location>
</feature>
<dbReference type="Pfam" id="PF04479">
    <property type="entry name" value="RTA1"/>
    <property type="match status" value="1"/>
</dbReference>
<feature type="transmembrane region" description="Helical" evidence="5">
    <location>
        <begin position="234"/>
        <end position="252"/>
    </location>
</feature>
<dbReference type="AlphaFoldDB" id="A0A814R972"/>
<evidence type="ECO:0000313" key="8">
    <source>
        <dbReference type="Proteomes" id="UP000663891"/>
    </source>
</evidence>
<dbReference type="EMBL" id="CAJNON010000237">
    <property type="protein sequence ID" value="CAF1130671.1"/>
    <property type="molecule type" value="Genomic_DNA"/>
</dbReference>
<feature type="transmembrane region" description="Helical" evidence="5">
    <location>
        <begin position="83"/>
        <end position="103"/>
    </location>
</feature>
<protein>
    <recommendedName>
        <fullName evidence="9">RTA1-like protein</fullName>
    </recommendedName>
</protein>